<sequence>MKRLIAFAAASLVLSGCSTSTYLKLPEDSVLKIKRGTEEPLAEGKVTRTPLSWSSAGGIPYKIEQNGEVVQEGRLRSSFRPASLFWPPAGAIYWPMGFAYPCYDLTQKDDQRCSAETLQALKSKDQ</sequence>
<proteinExistence type="predicted"/>
<dbReference type="EMBL" id="JACHWZ010000021">
    <property type="protein sequence ID" value="MBB3062847.1"/>
    <property type="molecule type" value="Genomic_DNA"/>
</dbReference>
<gene>
    <name evidence="1" type="ORF">FHS09_003697</name>
</gene>
<dbReference type="PROSITE" id="PS51257">
    <property type="entry name" value="PROKAR_LIPOPROTEIN"/>
    <property type="match status" value="1"/>
</dbReference>
<dbReference type="AlphaFoldDB" id="A0A7W4ZAK1"/>
<accession>A0A7W4ZAK1</accession>
<evidence type="ECO:0000313" key="1">
    <source>
        <dbReference type="EMBL" id="MBB3062847.1"/>
    </source>
</evidence>
<comment type="caution">
    <text evidence="1">The sequence shown here is derived from an EMBL/GenBank/DDBJ whole genome shotgun (WGS) entry which is preliminary data.</text>
</comment>
<evidence type="ECO:0008006" key="3">
    <source>
        <dbReference type="Google" id="ProtNLM"/>
    </source>
</evidence>
<protein>
    <recommendedName>
        <fullName evidence="3">Lipoprotein</fullName>
    </recommendedName>
</protein>
<keyword evidence="2" id="KW-1185">Reference proteome</keyword>
<evidence type="ECO:0000313" key="2">
    <source>
        <dbReference type="Proteomes" id="UP000535937"/>
    </source>
</evidence>
<dbReference type="Proteomes" id="UP000535937">
    <property type="component" value="Unassembled WGS sequence"/>
</dbReference>
<dbReference type="RefSeq" id="WP_183462503.1">
    <property type="nucleotide sequence ID" value="NZ_JACHWZ010000021.1"/>
</dbReference>
<name>A0A7W4ZAK1_9GAMM</name>
<organism evidence="1 2">
    <name type="scientific">Microbulbifer rhizosphaerae</name>
    <dbReference type="NCBI Taxonomy" id="1562603"/>
    <lineage>
        <taxon>Bacteria</taxon>
        <taxon>Pseudomonadati</taxon>
        <taxon>Pseudomonadota</taxon>
        <taxon>Gammaproteobacteria</taxon>
        <taxon>Cellvibrionales</taxon>
        <taxon>Microbulbiferaceae</taxon>
        <taxon>Microbulbifer</taxon>
    </lineage>
</organism>
<reference evidence="1 2" key="1">
    <citation type="submission" date="2020-08" db="EMBL/GenBank/DDBJ databases">
        <title>Genomic Encyclopedia of Type Strains, Phase III (KMG-III): the genomes of soil and plant-associated and newly described type strains.</title>
        <authorList>
            <person name="Whitman W."/>
        </authorList>
    </citation>
    <scope>NUCLEOTIDE SEQUENCE [LARGE SCALE GENOMIC DNA]</scope>
    <source>
        <strain evidence="1 2">CECT 8799</strain>
    </source>
</reference>